<dbReference type="EMBL" id="BKCL01000004">
    <property type="protein sequence ID" value="GEQ97981.1"/>
    <property type="molecule type" value="Genomic_DNA"/>
</dbReference>
<accession>A0A5A7MPT7</accession>
<keyword evidence="1" id="KW-0472">Membrane</keyword>
<evidence type="ECO:0000313" key="4">
    <source>
        <dbReference type="Proteomes" id="UP000322084"/>
    </source>
</evidence>
<feature type="transmembrane region" description="Helical" evidence="1">
    <location>
        <begin position="38"/>
        <end position="56"/>
    </location>
</feature>
<comment type="caution">
    <text evidence="3">The sequence shown here is derived from an EMBL/GenBank/DDBJ whole genome shotgun (WGS) entry which is preliminary data.</text>
</comment>
<evidence type="ECO:0000313" key="3">
    <source>
        <dbReference type="EMBL" id="GEQ99900.1"/>
    </source>
</evidence>
<evidence type="ECO:0000256" key="1">
    <source>
        <dbReference type="SAM" id="Phobius"/>
    </source>
</evidence>
<evidence type="ECO:0000313" key="2">
    <source>
        <dbReference type="EMBL" id="GEQ97981.1"/>
    </source>
</evidence>
<sequence length="66" mass="7888">MAWEFDGFVTHARFERPLLLQRKIIFQEGYEKMMGLNFSKILMLLFVNILVTIKMINREALLYSFA</sequence>
<evidence type="ECO:0000313" key="5">
    <source>
        <dbReference type="Proteomes" id="UP000325187"/>
    </source>
</evidence>
<dbReference type="Proteomes" id="UP000322084">
    <property type="component" value="Unassembled WGS sequence"/>
</dbReference>
<proteinExistence type="predicted"/>
<name>A0A5A7MV76_9PROT</name>
<dbReference type="AlphaFoldDB" id="A0A5A7MV76"/>
<reference evidence="4 5" key="1">
    <citation type="submission" date="2019-09" db="EMBL/GenBank/DDBJ databases">
        <title>NBRP : Genome information of microbial organism related human and environment.</title>
        <authorList>
            <person name="Hattori M."/>
            <person name="Oshima K."/>
            <person name="Inaba H."/>
            <person name="Suda W."/>
            <person name="Sakamoto M."/>
            <person name="Iino T."/>
            <person name="Kitahara M."/>
            <person name="Oshida Y."/>
            <person name="Iida T."/>
            <person name="Kudo T."/>
            <person name="Itoh T."/>
            <person name="Ohkuma M."/>
        </authorList>
    </citation>
    <scope>NUCLEOTIDE SEQUENCE [LARGE SCALE GENOMIC DNA]</scope>
    <source>
        <strain evidence="2 4">Hi-2</strain>
        <strain evidence="3 5">Mie-1</strain>
    </source>
</reference>
<keyword evidence="1" id="KW-1133">Transmembrane helix</keyword>
<dbReference type="EMBL" id="BKCM01000002">
    <property type="protein sequence ID" value="GEQ99900.1"/>
    <property type="molecule type" value="Genomic_DNA"/>
</dbReference>
<keyword evidence="5" id="KW-1185">Reference proteome</keyword>
<organism evidence="3 5">
    <name type="scientific">Iodidimonas gelatinilytica</name>
    <dbReference type="NCBI Taxonomy" id="1236966"/>
    <lineage>
        <taxon>Bacteria</taxon>
        <taxon>Pseudomonadati</taxon>
        <taxon>Pseudomonadota</taxon>
        <taxon>Alphaproteobacteria</taxon>
        <taxon>Iodidimonadales</taxon>
        <taxon>Iodidimonadaceae</taxon>
        <taxon>Iodidimonas</taxon>
    </lineage>
</organism>
<gene>
    <name evidence="2" type="ORF">JCM17844_16180</name>
    <name evidence="3" type="ORF">JCM17845_05240</name>
</gene>
<protein>
    <submittedName>
        <fullName evidence="3">Uncharacterized protein</fullName>
    </submittedName>
</protein>
<keyword evidence="1" id="KW-0812">Transmembrane</keyword>
<dbReference type="Proteomes" id="UP000325187">
    <property type="component" value="Unassembled WGS sequence"/>
</dbReference>
<accession>A0A5A7MV76</accession>